<sequence>MDCSVENIPMPEGPTPPTQLDSDAGLKNLDDQLPEAWRKAQRALERIQPHIDTVAAGSDTVSQNIYANSAQSLFQAYSWM</sequence>
<accession>A0A183IK49</accession>
<evidence type="ECO:0000313" key="3">
    <source>
        <dbReference type="Proteomes" id="UP000270296"/>
    </source>
</evidence>
<dbReference type="EMBL" id="UZAM01008061">
    <property type="protein sequence ID" value="VDP03038.1"/>
    <property type="molecule type" value="Genomic_DNA"/>
</dbReference>
<evidence type="ECO:0000256" key="1">
    <source>
        <dbReference type="SAM" id="MobiDB-lite"/>
    </source>
</evidence>
<name>A0A183IK49_9BILA</name>
<organism evidence="4">
    <name type="scientific">Soboliphyme baturini</name>
    <dbReference type="NCBI Taxonomy" id="241478"/>
    <lineage>
        <taxon>Eukaryota</taxon>
        <taxon>Metazoa</taxon>
        <taxon>Ecdysozoa</taxon>
        <taxon>Nematoda</taxon>
        <taxon>Enoplea</taxon>
        <taxon>Dorylaimia</taxon>
        <taxon>Dioctophymatida</taxon>
        <taxon>Dioctophymatoidea</taxon>
        <taxon>Soboliphymatidae</taxon>
        <taxon>Soboliphyme</taxon>
    </lineage>
</organism>
<reference evidence="4" key="1">
    <citation type="submission" date="2016-06" db="UniProtKB">
        <authorList>
            <consortium name="WormBaseParasite"/>
        </authorList>
    </citation>
    <scope>IDENTIFICATION</scope>
</reference>
<keyword evidence="3" id="KW-1185">Reference proteome</keyword>
<evidence type="ECO:0000313" key="4">
    <source>
        <dbReference type="WBParaSite" id="SBAD_0000417101-mRNA-1"/>
    </source>
</evidence>
<evidence type="ECO:0000313" key="2">
    <source>
        <dbReference type="EMBL" id="VDP03038.1"/>
    </source>
</evidence>
<gene>
    <name evidence="2" type="ORF">SBAD_LOCUS3995</name>
</gene>
<proteinExistence type="predicted"/>
<feature type="region of interest" description="Disordered" evidence="1">
    <location>
        <begin position="1"/>
        <end position="25"/>
    </location>
</feature>
<protein>
    <submittedName>
        <fullName evidence="4">Talin central domain-containing protein</fullName>
    </submittedName>
</protein>
<dbReference type="WBParaSite" id="SBAD_0000417101-mRNA-1">
    <property type="protein sequence ID" value="SBAD_0000417101-mRNA-1"/>
    <property type="gene ID" value="SBAD_0000417101"/>
</dbReference>
<dbReference type="AlphaFoldDB" id="A0A183IK49"/>
<reference evidence="2 3" key="2">
    <citation type="submission" date="2018-11" db="EMBL/GenBank/DDBJ databases">
        <authorList>
            <consortium name="Pathogen Informatics"/>
        </authorList>
    </citation>
    <scope>NUCLEOTIDE SEQUENCE [LARGE SCALE GENOMIC DNA]</scope>
</reference>
<dbReference type="Proteomes" id="UP000270296">
    <property type="component" value="Unassembled WGS sequence"/>
</dbReference>